<dbReference type="GO" id="GO:0008299">
    <property type="term" value="P:isoprenoid biosynthetic process"/>
    <property type="evidence" value="ECO:0007669"/>
    <property type="project" value="UniProtKB-KW"/>
</dbReference>
<dbReference type="PANTHER" id="PTHR12001:SF69">
    <property type="entry name" value="ALL TRANS-POLYPRENYL-DIPHOSPHATE SYNTHASE PDSS1"/>
    <property type="match status" value="1"/>
</dbReference>
<dbReference type="InterPro" id="IPR008949">
    <property type="entry name" value="Isoprenoid_synthase_dom_sf"/>
</dbReference>
<evidence type="ECO:0000256" key="3">
    <source>
        <dbReference type="ARBA" id="ARBA00022679"/>
    </source>
</evidence>
<evidence type="ECO:0000256" key="7">
    <source>
        <dbReference type="RuleBase" id="RU004466"/>
    </source>
</evidence>
<dbReference type="Pfam" id="PF00348">
    <property type="entry name" value="polyprenyl_synt"/>
    <property type="match status" value="1"/>
</dbReference>
<dbReference type="GO" id="GO:1990234">
    <property type="term" value="C:transferase complex"/>
    <property type="evidence" value="ECO:0007669"/>
    <property type="project" value="TreeGrafter"/>
</dbReference>
<dbReference type="InterPro" id="IPR000092">
    <property type="entry name" value="Polyprenyl_synt"/>
</dbReference>
<keyword evidence="6" id="KW-0414">Isoprene biosynthesis</keyword>
<evidence type="ECO:0000256" key="5">
    <source>
        <dbReference type="ARBA" id="ARBA00022842"/>
    </source>
</evidence>
<dbReference type="CDD" id="cd00385">
    <property type="entry name" value="Isoprenoid_Biosyn_C1"/>
    <property type="match status" value="1"/>
</dbReference>
<dbReference type="PANTHER" id="PTHR12001">
    <property type="entry name" value="GERANYLGERANYL PYROPHOSPHATE SYNTHASE"/>
    <property type="match status" value="1"/>
</dbReference>
<dbReference type="GO" id="GO:0006744">
    <property type="term" value="P:ubiquinone biosynthetic process"/>
    <property type="evidence" value="ECO:0007669"/>
    <property type="project" value="TreeGrafter"/>
</dbReference>
<keyword evidence="9" id="KW-1185">Reference proteome</keyword>
<evidence type="ECO:0000256" key="2">
    <source>
        <dbReference type="ARBA" id="ARBA00006706"/>
    </source>
</evidence>
<evidence type="ECO:0000256" key="6">
    <source>
        <dbReference type="ARBA" id="ARBA00023229"/>
    </source>
</evidence>
<dbReference type="EMBL" id="ML179042">
    <property type="protein sequence ID" value="THV06541.1"/>
    <property type="molecule type" value="Genomic_DNA"/>
</dbReference>
<sequence length="464" mass="51610">MQPWSVFSGRRKALSQIFFVTRCRCKQHGTLAHNVKTVTPQHPPSTIEIPVVPCRPDPYALLSPELSQLRSNLLGLLGSAHPALNNVAQHYFLHPSKQLRPLVVLLFARATNGLGRRWAEKKWTAECERVSGRQEELDQPLTRTGVLNNWNANMPDDTPSFESLFPLQTPKVQPELPPLPESYVRSHDGNLTLADPPTILPSQFRLAQLVEMIHIASSFHDEVVDRLSVGKNSPSTKDTMGNKLAILGGDFLLGRASCTLSRLGDDEVVELVASVISNIVEGTIWHMKSVPSSRPIVSPESPTQAWKEYFNRIYLKHASLLAKGARGAAILGGSGEGEILKEIAYAYGRHLGFANQLTKDTVDYEATEGQFDQLVEESPYPTGPLLHAWEDYPELGPLILRNFSNSGDVEQVQHLVRASSGVERTRALARTHANKARELLYLLPHSETRDALEELTERVIDQAW</sequence>
<proteinExistence type="inferred from homology"/>
<evidence type="ECO:0000313" key="9">
    <source>
        <dbReference type="Proteomes" id="UP000297245"/>
    </source>
</evidence>
<reference evidence="8 9" key="1">
    <citation type="journal article" date="2019" name="Nat. Ecol. Evol.">
        <title>Megaphylogeny resolves global patterns of mushroom evolution.</title>
        <authorList>
            <person name="Varga T."/>
            <person name="Krizsan K."/>
            <person name="Foldi C."/>
            <person name="Dima B."/>
            <person name="Sanchez-Garcia M."/>
            <person name="Sanchez-Ramirez S."/>
            <person name="Szollosi G.J."/>
            <person name="Szarkandi J.G."/>
            <person name="Papp V."/>
            <person name="Albert L."/>
            <person name="Andreopoulos W."/>
            <person name="Angelini C."/>
            <person name="Antonin V."/>
            <person name="Barry K.W."/>
            <person name="Bougher N.L."/>
            <person name="Buchanan P."/>
            <person name="Buyck B."/>
            <person name="Bense V."/>
            <person name="Catcheside P."/>
            <person name="Chovatia M."/>
            <person name="Cooper J."/>
            <person name="Damon W."/>
            <person name="Desjardin D."/>
            <person name="Finy P."/>
            <person name="Geml J."/>
            <person name="Haridas S."/>
            <person name="Hughes K."/>
            <person name="Justo A."/>
            <person name="Karasinski D."/>
            <person name="Kautmanova I."/>
            <person name="Kiss B."/>
            <person name="Kocsube S."/>
            <person name="Kotiranta H."/>
            <person name="LaButti K.M."/>
            <person name="Lechner B.E."/>
            <person name="Liimatainen K."/>
            <person name="Lipzen A."/>
            <person name="Lukacs Z."/>
            <person name="Mihaltcheva S."/>
            <person name="Morgado L.N."/>
            <person name="Niskanen T."/>
            <person name="Noordeloos M.E."/>
            <person name="Ohm R.A."/>
            <person name="Ortiz-Santana B."/>
            <person name="Ovrebo C."/>
            <person name="Racz N."/>
            <person name="Riley R."/>
            <person name="Savchenko A."/>
            <person name="Shiryaev A."/>
            <person name="Soop K."/>
            <person name="Spirin V."/>
            <person name="Szebenyi C."/>
            <person name="Tomsovsky M."/>
            <person name="Tulloss R.E."/>
            <person name="Uehling J."/>
            <person name="Grigoriev I.V."/>
            <person name="Vagvolgyi C."/>
            <person name="Papp T."/>
            <person name="Martin F.M."/>
            <person name="Miettinen O."/>
            <person name="Hibbett D.S."/>
            <person name="Nagy L.G."/>
        </authorList>
    </citation>
    <scope>NUCLEOTIDE SEQUENCE [LARGE SCALE GENOMIC DNA]</scope>
    <source>
        <strain evidence="8 9">CBS 962.96</strain>
    </source>
</reference>
<evidence type="ECO:0000256" key="1">
    <source>
        <dbReference type="ARBA" id="ARBA00001946"/>
    </source>
</evidence>
<keyword evidence="4" id="KW-0479">Metal-binding</keyword>
<comment type="similarity">
    <text evidence="2 7">Belongs to the FPP/GGPP synthase family.</text>
</comment>
<evidence type="ECO:0000313" key="8">
    <source>
        <dbReference type="EMBL" id="THV06541.1"/>
    </source>
</evidence>
<dbReference type="SUPFAM" id="SSF48576">
    <property type="entry name" value="Terpenoid synthases"/>
    <property type="match status" value="1"/>
</dbReference>
<keyword evidence="3 7" id="KW-0808">Transferase</keyword>
<dbReference type="Proteomes" id="UP000297245">
    <property type="component" value="Unassembled WGS sequence"/>
</dbReference>
<dbReference type="Gene3D" id="1.10.600.10">
    <property type="entry name" value="Farnesyl Diphosphate Synthase"/>
    <property type="match status" value="1"/>
</dbReference>
<accession>A0A4S8MUB3</accession>
<dbReference type="AlphaFoldDB" id="A0A4S8MUB3"/>
<keyword evidence="5" id="KW-0460">Magnesium</keyword>
<comment type="cofactor">
    <cofactor evidence="1">
        <name>Mg(2+)</name>
        <dbReference type="ChEBI" id="CHEBI:18420"/>
    </cofactor>
</comment>
<gene>
    <name evidence="8" type="ORF">K435DRAFT_773225</name>
</gene>
<dbReference type="GO" id="GO:0004659">
    <property type="term" value="F:prenyltransferase activity"/>
    <property type="evidence" value="ECO:0007669"/>
    <property type="project" value="InterPro"/>
</dbReference>
<name>A0A4S8MUB3_DENBC</name>
<organism evidence="8 9">
    <name type="scientific">Dendrothele bispora (strain CBS 962.96)</name>
    <dbReference type="NCBI Taxonomy" id="1314807"/>
    <lineage>
        <taxon>Eukaryota</taxon>
        <taxon>Fungi</taxon>
        <taxon>Dikarya</taxon>
        <taxon>Basidiomycota</taxon>
        <taxon>Agaricomycotina</taxon>
        <taxon>Agaricomycetes</taxon>
        <taxon>Agaricomycetidae</taxon>
        <taxon>Agaricales</taxon>
        <taxon>Agaricales incertae sedis</taxon>
        <taxon>Dendrothele</taxon>
    </lineage>
</organism>
<evidence type="ECO:0000256" key="4">
    <source>
        <dbReference type="ARBA" id="ARBA00022723"/>
    </source>
</evidence>
<dbReference type="GO" id="GO:0046872">
    <property type="term" value="F:metal ion binding"/>
    <property type="evidence" value="ECO:0007669"/>
    <property type="project" value="UniProtKB-KW"/>
</dbReference>
<protein>
    <submittedName>
        <fullName evidence="8">Terpenoid synthase</fullName>
    </submittedName>
</protein>
<dbReference type="OrthoDB" id="9927103at2759"/>